<feature type="domain" description="UvrB interaction" evidence="3">
    <location>
        <begin position="51"/>
        <end position="99"/>
    </location>
</feature>
<evidence type="ECO:0000256" key="2">
    <source>
        <dbReference type="ARBA" id="ARBA00022840"/>
    </source>
</evidence>
<organism evidence="4">
    <name type="scientific">marine sediment metagenome</name>
    <dbReference type="NCBI Taxonomy" id="412755"/>
    <lineage>
        <taxon>unclassified sequences</taxon>
        <taxon>metagenomes</taxon>
        <taxon>ecological metagenomes</taxon>
    </lineage>
</organism>
<sequence>MDLSRVSAIDKVLICSITPYFLEKGNFWFEKNLQKIIEAQKTQSFFTDNTLYLEKTQNYNFSQFLRKLDEMGYEKVLRVSEPGEFSQRGGIIDVFPINLNQA</sequence>
<dbReference type="GO" id="GO:0005524">
    <property type="term" value="F:ATP binding"/>
    <property type="evidence" value="ECO:0007669"/>
    <property type="project" value="UniProtKB-KW"/>
</dbReference>
<dbReference type="InterPro" id="IPR027417">
    <property type="entry name" value="P-loop_NTPase"/>
</dbReference>
<proteinExistence type="predicted"/>
<protein>
    <recommendedName>
        <fullName evidence="3">UvrB interaction domain-containing protein</fullName>
    </recommendedName>
</protein>
<comment type="caution">
    <text evidence="4">The sequence shown here is derived from an EMBL/GenBank/DDBJ whole genome shotgun (WGS) entry which is preliminary data.</text>
</comment>
<gene>
    <name evidence="4" type="ORF">S03H2_46660</name>
</gene>
<keyword evidence="1" id="KW-0547">Nucleotide-binding</keyword>
<dbReference type="SUPFAM" id="SSF52540">
    <property type="entry name" value="P-loop containing nucleoside triphosphate hydrolases"/>
    <property type="match status" value="1"/>
</dbReference>
<dbReference type="Gene3D" id="3.30.2060.10">
    <property type="entry name" value="Penicillin-binding protein 1b domain"/>
    <property type="match status" value="1"/>
</dbReference>
<reference evidence="4" key="1">
    <citation type="journal article" date="2014" name="Front. Microbiol.">
        <title>High frequency of phylogenetically diverse reductive dehalogenase-homologous genes in deep subseafloor sedimentary metagenomes.</title>
        <authorList>
            <person name="Kawai M."/>
            <person name="Futagami T."/>
            <person name="Toyoda A."/>
            <person name="Takaki Y."/>
            <person name="Nishi S."/>
            <person name="Hori S."/>
            <person name="Arai W."/>
            <person name="Tsubouchi T."/>
            <person name="Morono Y."/>
            <person name="Uchiyama I."/>
            <person name="Ito T."/>
            <person name="Fujiyama A."/>
            <person name="Inagaki F."/>
            <person name="Takami H."/>
        </authorList>
    </citation>
    <scope>NUCLEOTIDE SEQUENCE</scope>
    <source>
        <strain evidence="4">Expedition CK06-06</strain>
    </source>
</reference>
<dbReference type="EMBL" id="BARU01029322">
    <property type="protein sequence ID" value="GAH65561.1"/>
    <property type="molecule type" value="Genomic_DNA"/>
</dbReference>
<evidence type="ECO:0000259" key="3">
    <source>
        <dbReference type="Pfam" id="PF17757"/>
    </source>
</evidence>
<dbReference type="AlphaFoldDB" id="X1H5X4"/>
<name>X1H5X4_9ZZZZ</name>
<dbReference type="InterPro" id="IPR041471">
    <property type="entry name" value="UvrB_inter"/>
</dbReference>
<feature type="non-terminal residue" evidence="4">
    <location>
        <position position="102"/>
    </location>
</feature>
<accession>X1H5X4</accession>
<dbReference type="Pfam" id="PF17757">
    <property type="entry name" value="UvrB_inter"/>
    <property type="match status" value="1"/>
</dbReference>
<keyword evidence="2" id="KW-0067">ATP-binding</keyword>
<evidence type="ECO:0000256" key="1">
    <source>
        <dbReference type="ARBA" id="ARBA00022741"/>
    </source>
</evidence>
<evidence type="ECO:0000313" key="4">
    <source>
        <dbReference type="EMBL" id="GAH65561.1"/>
    </source>
</evidence>